<dbReference type="InterPro" id="IPR021136">
    <property type="entry name" value="Flagellar_hook_control-like_C"/>
</dbReference>
<comment type="caution">
    <text evidence="6">The sequence shown here is derived from an EMBL/GenBank/DDBJ whole genome shotgun (WGS) entry which is preliminary data.</text>
</comment>
<dbReference type="InterPro" id="IPR001635">
    <property type="entry name" value="Flag_hook_Flik"/>
</dbReference>
<keyword evidence="6" id="KW-0969">Cilium</keyword>
<dbReference type="RefSeq" id="WP_223469504.1">
    <property type="nucleotide sequence ID" value="NZ_JAFBIL020000007.1"/>
</dbReference>
<keyword evidence="6" id="KW-0282">Flagellum</keyword>
<reference evidence="6 7" key="1">
    <citation type="submission" date="2021-01" db="EMBL/GenBank/DDBJ databases">
        <authorList>
            <person name="Ruan W."/>
            <person name="Khan S.A."/>
            <person name="Jeon C.O."/>
        </authorList>
    </citation>
    <scope>NUCLEOTIDE SEQUENCE [LARGE SCALE GENOMIC DNA]</scope>
    <source>
        <strain evidence="6 7">R798</strain>
    </source>
</reference>
<feature type="domain" description="Flagellar hook-length control protein-like C-terminal" evidence="5">
    <location>
        <begin position="292"/>
        <end position="374"/>
    </location>
</feature>
<feature type="region of interest" description="Disordered" evidence="4">
    <location>
        <begin position="1"/>
        <end position="114"/>
    </location>
</feature>
<evidence type="ECO:0000256" key="4">
    <source>
        <dbReference type="SAM" id="MobiDB-lite"/>
    </source>
</evidence>
<evidence type="ECO:0000313" key="7">
    <source>
        <dbReference type="Proteomes" id="UP000809349"/>
    </source>
</evidence>
<keyword evidence="6" id="KW-0966">Cell projection</keyword>
<protein>
    <submittedName>
        <fullName evidence="6">Flagellar hook-length control protein FliK</fullName>
    </submittedName>
</protein>
<comment type="function">
    <text evidence="1">Controls the length of the flagellar hook.</text>
</comment>
<comment type="similarity">
    <text evidence="2">Belongs to the FliK family.</text>
</comment>
<dbReference type="CDD" id="cd17470">
    <property type="entry name" value="T3SS_Flik_C"/>
    <property type="match status" value="1"/>
</dbReference>
<keyword evidence="3" id="KW-1005">Bacterial flagellum biogenesis</keyword>
<evidence type="ECO:0000256" key="3">
    <source>
        <dbReference type="ARBA" id="ARBA00022795"/>
    </source>
</evidence>
<dbReference type="InterPro" id="IPR052563">
    <property type="entry name" value="FliK"/>
</dbReference>
<feature type="region of interest" description="Disordered" evidence="4">
    <location>
        <begin position="363"/>
        <end position="419"/>
    </location>
</feature>
<sequence length="419" mass="41872">MQTQNLLPQISSAAPAPARQNTPAPGQSDKGAAQFSQALSREINQRQNAAPAPAQARPAAQSRPAEKAAAPKQDPGRPAQADSPRQADAKADSQDKTATAAPAGKKTADSVDDADARPAELPVTDMLALVASFNQLQGVAKDVPVTPVAAGGAAGAQAPGLGADGSAALPLDLAGQFAQGAVQALGEQPAADGAASTPRQRADATSAATATVAAAAAAVQPEAEAGATAFAGLLAQERAEPAALKDTAAAVSPLSSPIQQASLNIAQAAAGVAGDRIAARVGTPAWDNQVSQKIVWMVAGQEQSATLTLNPPDMGPMQVVLSVTNDQATVTFSANQLEVRQALENAMPKLREMMSESGIALGNATVDAGTPDQRQAPGDQPGRPGGRAGAGGTPVDVAEHQPGRPMRSGGLPGMVDTFA</sequence>
<dbReference type="PANTHER" id="PTHR37533:SF2">
    <property type="entry name" value="FLAGELLAR HOOK-LENGTH CONTROL PROTEIN"/>
    <property type="match status" value="1"/>
</dbReference>
<feature type="compositionally biased region" description="Low complexity" evidence="4">
    <location>
        <begin position="373"/>
        <end position="382"/>
    </location>
</feature>
<dbReference type="PANTHER" id="PTHR37533">
    <property type="entry name" value="FLAGELLAR HOOK-LENGTH CONTROL PROTEIN"/>
    <property type="match status" value="1"/>
</dbReference>
<feature type="compositionally biased region" description="Low complexity" evidence="4">
    <location>
        <begin position="45"/>
        <end position="63"/>
    </location>
</feature>
<feature type="compositionally biased region" description="Basic and acidic residues" evidence="4">
    <location>
        <begin position="85"/>
        <end position="95"/>
    </location>
</feature>
<dbReference type="Proteomes" id="UP000809349">
    <property type="component" value="Unassembled WGS sequence"/>
</dbReference>
<evidence type="ECO:0000256" key="2">
    <source>
        <dbReference type="ARBA" id="ARBA00009149"/>
    </source>
</evidence>
<evidence type="ECO:0000259" key="5">
    <source>
        <dbReference type="Pfam" id="PF02120"/>
    </source>
</evidence>
<dbReference type="PRINTS" id="PR01007">
    <property type="entry name" value="FLGHOOKFLIK"/>
</dbReference>
<keyword evidence="7" id="KW-1185">Reference proteome</keyword>
<proteinExistence type="inferred from homology"/>
<name>A0ABS7SST9_9BURK</name>
<feature type="compositionally biased region" description="Gly residues" evidence="4">
    <location>
        <begin position="383"/>
        <end position="392"/>
    </location>
</feature>
<gene>
    <name evidence="6" type="ORF">I4X03_017300</name>
</gene>
<accession>A0ABS7SST9</accession>
<dbReference type="InterPro" id="IPR038610">
    <property type="entry name" value="FliK-like_C_sf"/>
</dbReference>
<reference evidence="6 7" key="2">
    <citation type="submission" date="2021-08" db="EMBL/GenBank/DDBJ databases">
        <title>Massilia sp. R798.</title>
        <authorList>
            <person name="Baek J.H."/>
            <person name="Jung H.S."/>
            <person name="Kim K.R."/>
            <person name="Jeon C.O."/>
        </authorList>
    </citation>
    <scope>NUCLEOTIDE SEQUENCE [LARGE SCALE GENOMIC DNA]</scope>
    <source>
        <strain evidence="6 7">R798</strain>
    </source>
</reference>
<dbReference type="Pfam" id="PF02120">
    <property type="entry name" value="Flg_hook"/>
    <property type="match status" value="1"/>
</dbReference>
<evidence type="ECO:0000256" key="1">
    <source>
        <dbReference type="ARBA" id="ARBA00003944"/>
    </source>
</evidence>
<feature type="compositionally biased region" description="Polar residues" evidence="4">
    <location>
        <begin position="1"/>
        <end position="12"/>
    </location>
</feature>
<dbReference type="Gene3D" id="3.30.750.140">
    <property type="match status" value="1"/>
</dbReference>
<dbReference type="EMBL" id="JAFBIL020000007">
    <property type="protein sequence ID" value="MBZ2209028.1"/>
    <property type="molecule type" value="Genomic_DNA"/>
</dbReference>
<feature type="compositionally biased region" description="Low complexity" evidence="4">
    <location>
        <begin position="96"/>
        <end position="105"/>
    </location>
</feature>
<evidence type="ECO:0000313" key="6">
    <source>
        <dbReference type="EMBL" id="MBZ2209028.1"/>
    </source>
</evidence>
<organism evidence="6 7">
    <name type="scientific">Massilia soli</name>
    <dbReference type="NCBI Taxonomy" id="2792854"/>
    <lineage>
        <taxon>Bacteria</taxon>
        <taxon>Pseudomonadati</taxon>
        <taxon>Pseudomonadota</taxon>
        <taxon>Betaproteobacteria</taxon>
        <taxon>Burkholderiales</taxon>
        <taxon>Oxalobacteraceae</taxon>
        <taxon>Telluria group</taxon>
        <taxon>Massilia</taxon>
    </lineage>
</organism>